<evidence type="ECO:0008006" key="5">
    <source>
        <dbReference type="Google" id="ProtNLM"/>
    </source>
</evidence>
<dbReference type="Proteomes" id="UP001501407">
    <property type="component" value="Unassembled WGS sequence"/>
</dbReference>
<dbReference type="InterPro" id="IPR021449">
    <property type="entry name" value="DUF3099"/>
</dbReference>
<feature type="region of interest" description="Disordered" evidence="1">
    <location>
        <begin position="75"/>
        <end position="130"/>
    </location>
</feature>
<keyword evidence="2" id="KW-0812">Transmembrane</keyword>
<reference evidence="4" key="1">
    <citation type="journal article" date="2019" name="Int. J. Syst. Evol. Microbiol.">
        <title>The Global Catalogue of Microorganisms (GCM) 10K type strain sequencing project: providing services to taxonomists for standard genome sequencing and annotation.</title>
        <authorList>
            <consortium name="The Broad Institute Genomics Platform"/>
            <consortium name="The Broad Institute Genome Sequencing Center for Infectious Disease"/>
            <person name="Wu L."/>
            <person name="Ma J."/>
        </authorList>
    </citation>
    <scope>NUCLEOTIDE SEQUENCE [LARGE SCALE GENOMIC DNA]</scope>
    <source>
        <strain evidence="4">JCM 18959</strain>
    </source>
</reference>
<keyword evidence="4" id="KW-1185">Reference proteome</keyword>
<evidence type="ECO:0000313" key="3">
    <source>
        <dbReference type="EMBL" id="GAA5097882.1"/>
    </source>
</evidence>
<accession>A0ABP9MNC5</accession>
<comment type="caution">
    <text evidence="3">The sequence shown here is derived from an EMBL/GenBank/DDBJ whole genome shotgun (WGS) entry which is preliminary data.</text>
</comment>
<proteinExistence type="predicted"/>
<evidence type="ECO:0000256" key="1">
    <source>
        <dbReference type="SAM" id="MobiDB-lite"/>
    </source>
</evidence>
<name>A0ABP9MNC5_9MICO</name>
<evidence type="ECO:0000256" key="2">
    <source>
        <dbReference type="SAM" id="Phobius"/>
    </source>
</evidence>
<organism evidence="3 4">
    <name type="scientific">Microbacterium yannicii</name>
    <dbReference type="NCBI Taxonomy" id="671622"/>
    <lineage>
        <taxon>Bacteria</taxon>
        <taxon>Bacillati</taxon>
        <taxon>Actinomycetota</taxon>
        <taxon>Actinomycetes</taxon>
        <taxon>Micrococcales</taxon>
        <taxon>Microbacteriaceae</taxon>
        <taxon>Microbacterium</taxon>
    </lineage>
</organism>
<dbReference type="EMBL" id="BAABKZ010000005">
    <property type="protein sequence ID" value="GAA5097882.1"/>
    <property type="molecule type" value="Genomic_DNA"/>
</dbReference>
<dbReference type="RefSeq" id="WP_194415613.1">
    <property type="nucleotide sequence ID" value="NZ_BAABKZ010000005.1"/>
</dbReference>
<gene>
    <name evidence="3" type="ORF">GCM10025760_32450</name>
</gene>
<protein>
    <recommendedName>
        <fullName evidence="5">DUF3099 domain-containing protein</fullName>
    </recommendedName>
</protein>
<feature type="compositionally biased region" description="Basic and acidic residues" evidence="1">
    <location>
        <begin position="75"/>
        <end position="84"/>
    </location>
</feature>
<feature type="transmembrane region" description="Helical" evidence="2">
    <location>
        <begin position="51"/>
        <end position="72"/>
    </location>
</feature>
<feature type="transmembrane region" description="Helical" evidence="2">
    <location>
        <begin position="25"/>
        <end position="45"/>
    </location>
</feature>
<keyword evidence="2" id="KW-1133">Transmembrane helix</keyword>
<evidence type="ECO:0000313" key="4">
    <source>
        <dbReference type="Proteomes" id="UP001501407"/>
    </source>
</evidence>
<feature type="compositionally biased region" description="Low complexity" evidence="1">
    <location>
        <begin position="86"/>
        <end position="103"/>
    </location>
</feature>
<dbReference type="Pfam" id="PF11298">
    <property type="entry name" value="DUF3099"/>
    <property type="match status" value="1"/>
</dbReference>
<sequence>MKSSSHAPSATSLPRAPRDDVDARSIRYLVTMGIRVACFVLMVVITPYGWYTWVFGAAAIFLPYIAVVFANVGEEGRRNRREDPEAALPAAPSTPAAPVAPEPRVIRIEETRPPSPETRPGTDGTGDGAA</sequence>
<keyword evidence="2" id="KW-0472">Membrane</keyword>